<reference evidence="2" key="1">
    <citation type="submission" date="2016-10" db="EMBL/GenBank/DDBJ databases">
        <authorList>
            <person name="Varghese N."/>
            <person name="Submissions S."/>
        </authorList>
    </citation>
    <scope>NUCLEOTIDE SEQUENCE [LARGE SCALE GENOMIC DNA]</scope>
    <source>
        <strain evidence="2">DSM 16199</strain>
    </source>
</reference>
<gene>
    <name evidence="1" type="ORF">SAMN04488004_12918</name>
</gene>
<sequence>MKQQAIFFVRYALVLILAIGIVMASGSKILSHNPADLMQIVTDHQIEAADHGHTHEDIVDIMHAYDGHAHDIADHDHSPALLPARRGASALAPVRRSWPMVQLAASGRKPIGLERPPRG</sequence>
<evidence type="ECO:0000313" key="2">
    <source>
        <dbReference type="Proteomes" id="UP000199550"/>
    </source>
</evidence>
<dbReference type="STRING" id="195913.SAMN04488004_12918"/>
<dbReference type="AlphaFoldDB" id="A0A1I4IUC6"/>
<organism evidence="1 2">
    <name type="scientific">Loktanella salsilacus</name>
    <dbReference type="NCBI Taxonomy" id="195913"/>
    <lineage>
        <taxon>Bacteria</taxon>
        <taxon>Pseudomonadati</taxon>
        <taxon>Pseudomonadota</taxon>
        <taxon>Alphaproteobacteria</taxon>
        <taxon>Rhodobacterales</taxon>
        <taxon>Roseobacteraceae</taxon>
        <taxon>Loktanella</taxon>
    </lineage>
</organism>
<evidence type="ECO:0000313" key="1">
    <source>
        <dbReference type="EMBL" id="SFL57441.1"/>
    </source>
</evidence>
<name>A0A1I4IUC6_9RHOB</name>
<protein>
    <submittedName>
        <fullName evidence="1">Uncharacterized protein</fullName>
    </submittedName>
</protein>
<accession>A0A1I4IUC6</accession>
<keyword evidence="2" id="KW-1185">Reference proteome</keyword>
<dbReference type="Proteomes" id="UP000199550">
    <property type="component" value="Unassembled WGS sequence"/>
</dbReference>
<dbReference type="EMBL" id="FOTF01000029">
    <property type="protein sequence ID" value="SFL57441.1"/>
    <property type="molecule type" value="Genomic_DNA"/>
</dbReference>
<proteinExistence type="predicted"/>